<evidence type="ECO:0000313" key="1">
    <source>
        <dbReference type="EMBL" id="MVO90253.1"/>
    </source>
</evidence>
<dbReference type="AlphaFoldDB" id="A0A6L6X8L4"/>
<proteinExistence type="predicted"/>
<name>A0A6L6X8L4_9ACTN</name>
<keyword evidence="2" id="KW-1185">Reference proteome</keyword>
<gene>
    <name evidence="1" type="ORF">GPA10_37260</name>
</gene>
<accession>A0A6L6X8L4</accession>
<reference evidence="1 2" key="1">
    <citation type="submission" date="2019-11" db="EMBL/GenBank/DDBJ databases">
        <title>Streptomyces typhae sp. nov., a novel endophytic actinomycete isolated from the root of cattail pollen (Typha angustifolia L.).</title>
        <authorList>
            <person name="Peng C."/>
        </authorList>
    </citation>
    <scope>NUCLEOTIDE SEQUENCE [LARGE SCALE GENOMIC DNA]</scope>
    <source>
        <strain evidence="2">p1417</strain>
    </source>
</reference>
<organism evidence="1 2">
    <name type="scientific">Streptomyces typhae</name>
    <dbReference type="NCBI Taxonomy" id="2681492"/>
    <lineage>
        <taxon>Bacteria</taxon>
        <taxon>Bacillati</taxon>
        <taxon>Actinomycetota</taxon>
        <taxon>Actinomycetes</taxon>
        <taxon>Kitasatosporales</taxon>
        <taxon>Streptomycetaceae</taxon>
        <taxon>Streptomyces</taxon>
    </lineage>
</organism>
<comment type="caution">
    <text evidence="1">The sequence shown here is derived from an EMBL/GenBank/DDBJ whole genome shotgun (WGS) entry which is preliminary data.</text>
</comment>
<dbReference type="Proteomes" id="UP000483802">
    <property type="component" value="Unassembled WGS sequence"/>
</dbReference>
<sequence>MSTALMGDWAEHRGTEVYVHGSIADLRAQARTIHQQLRPLWRRRAGGSRVVLLDTPLGHEVTLYDLVAGSPTPPELALGALPDDPRLTAVLNALTPAERRVALAWAHPAVATWAEAALAAGAADPVKAGERVRRKLKRLGQQQVVRAQAARLPRDGAQ</sequence>
<evidence type="ECO:0000313" key="2">
    <source>
        <dbReference type="Proteomes" id="UP000483802"/>
    </source>
</evidence>
<dbReference type="EMBL" id="WPNZ01000031">
    <property type="protein sequence ID" value="MVO90253.1"/>
    <property type="molecule type" value="Genomic_DNA"/>
</dbReference>
<protein>
    <submittedName>
        <fullName evidence="1">Uncharacterized protein</fullName>
    </submittedName>
</protein>